<dbReference type="HOGENOM" id="CLU_055156_6_0_2"/>
<dbReference type="NCBIfam" id="TIGR01309">
    <property type="entry name" value="uL30_arch"/>
    <property type="match status" value="1"/>
</dbReference>
<dbReference type="InterPro" id="IPR005997">
    <property type="entry name" value="Ribosomal_uL30_arc"/>
</dbReference>
<dbReference type="Gene3D" id="1.10.15.30">
    <property type="match status" value="1"/>
</dbReference>
<dbReference type="GeneID" id="25152827"/>
<evidence type="ECO:0000259" key="6">
    <source>
        <dbReference type="Pfam" id="PF00327"/>
    </source>
</evidence>
<organism evidence="7 8">
    <name type="scientific">Thermococcus eurythermalis</name>
    <dbReference type="NCBI Taxonomy" id="1505907"/>
    <lineage>
        <taxon>Archaea</taxon>
        <taxon>Methanobacteriati</taxon>
        <taxon>Methanobacteriota</taxon>
        <taxon>Thermococci</taxon>
        <taxon>Thermococcales</taxon>
        <taxon>Thermococcaceae</taxon>
        <taxon>Thermococcus</taxon>
    </lineage>
</organism>
<dbReference type="KEGG" id="teu:TEU_05170"/>
<dbReference type="AlphaFoldDB" id="A0A097QTG2"/>
<dbReference type="HAMAP" id="MF_01371_A">
    <property type="entry name" value="Ribosomal_uL30_A"/>
    <property type="match status" value="1"/>
</dbReference>
<dbReference type="FunFam" id="1.10.15.30:FF:000002">
    <property type="entry name" value="50S ribosomal protein L30"/>
    <property type="match status" value="1"/>
</dbReference>
<dbReference type="GO" id="GO:0006412">
    <property type="term" value="P:translation"/>
    <property type="evidence" value="ECO:0007669"/>
    <property type="project" value="UniProtKB-UniRule"/>
</dbReference>
<dbReference type="STRING" id="1505907.TEU_05170"/>
<dbReference type="GO" id="GO:0003723">
    <property type="term" value="F:RNA binding"/>
    <property type="evidence" value="ECO:0007669"/>
    <property type="project" value="TreeGrafter"/>
</dbReference>
<dbReference type="Proteomes" id="UP000029980">
    <property type="component" value="Chromosome"/>
</dbReference>
<keyword evidence="4 5" id="KW-0687">Ribonucleoprotein</keyword>
<dbReference type="GO" id="GO:0000463">
    <property type="term" value="P:maturation of LSU-rRNA from tricistronic rRNA transcript (SSU-rRNA, 5.8S rRNA, LSU-rRNA)"/>
    <property type="evidence" value="ECO:0007669"/>
    <property type="project" value="TreeGrafter"/>
</dbReference>
<dbReference type="RefSeq" id="WP_050002751.1">
    <property type="nucleotide sequence ID" value="NZ_CP008887.1"/>
</dbReference>
<dbReference type="PANTHER" id="PTHR11524">
    <property type="entry name" value="60S RIBOSOMAL PROTEIN L7"/>
    <property type="match status" value="1"/>
</dbReference>
<dbReference type="NCBIfam" id="NF004711">
    <property type="entry name" value="PRK06049.1"/>
    <property type="match status" value="1"/>
</dbReference>
<evidence type="ECO:0000313" key="7">
    <source>
        <dbReference type="EMBL" id="AIU69776.1"/>
    </source>
</evidence>
<dbReference type="CDD" id="cd01657">
    <property type="entry name" value="Ribosomal_L7_archeal_euk"/>
    <property type="match status" value="1"/>
</dbReference>
<sequence>MAKLALIRLRSGIRARGEVRDTLAMLRLHRINHLVIVDDTPSYRGMIQKVKDYITWGEIDKETLVKLLRKRGRLVGNKPITDEYVQEKLGISLEEFAEKVINGEMKLRDLPNIKPVFRLHPPRGGLKGSKKRSFKEGGALGYRGEKINELIERML</sequence>
<comment type="subunit">
    <text evidence="2 5">Part of the 50S ribosomal subunit.</text>
</comment>
<keyword evidence="8" id="KW-1185">Reference proteome</keyword>
<dbReference type="SUPFAM" id="SSF55129">
    <property type="entry name" value="Ribosomal protein L30p/L7e"/>
    <property type="match status" value="1"/>
</dbReference>
<evidence type="ECO:0000256" key="4">
    <source>
        <dbReference type="ARBA" id="ARBA00023274"/>
    </source>
</evidence>
<evidence type="ECO:0000256" key="5">
    <source>
        <dbReference type="HAMAP-Rule" id="MF_01371"/>
    </source>
</evidence>
<dbReference type="InterPro" id="IPR018038">
    <property type="entry name" value="Ribosomal_uL30_CS"/>
</dbReference>
<comment type="similarity">
    <text evidence="1 5">Belongs to the universal ribosomal protein uL30 family.</text>
</comment>
<evidence type="ECO:0000256" key="2">
    <source>
        <dbReference type="ARBA" id="ARBA00011838"/>
    </source>
</evidence>
<dbReference type="InterPro" id="IPR016082">
    <property type="entry name" value="Ribosomal_uL30_ferredoxin-like"/>
</dbReference>
<proteinExistence type="inferred from homology"/>
<dbReference type="PANTHER" id="PTHR11524:SF16">
    <property type="entry name" value="LARGE RIBOSOMAL SUBUNIT PROTEIN UL30"/>
    <property type="match status" value="1"/>
</dbReference>
<dbReference type="GO" id="GO:0003735">
    <property type="term" value="F:structural constituent of ribosome"/>
    <property type="evidence" value="ECO:0007669"/>
    <property type="project" value="UniProtKB-UniRule"/>
</dbReference>
<dbReference type="PROSITE" id="PS00634">
    <property type="entry name" value="RIBOSOMAL_L30"/>
    <property type="match status" value="1"/>
</dbReference>
<dbReference type="InterPro" id="IPR035808">
    <property type="entry name" value="Ribosomal_uL30_euk_arc"/>
</dbReference>
<dbReference type="EMBL" id="CP008887">
    <property type="protein sequence ID" value="AIU69776.1"/>
    <property type="molecule type" value="Genomic_DNA"/>
</dbReference>
<dbReference type="Pfam" id="PF00327">
    <property type="entry name" value="Ribosomal_L30"/>
    <property type="match status" value="1"/>
</dbReference>
<feature type="domain" description="Large ribosomal subunit protein uL30-like ferredoxin-like fold" evidence="6">
    <location>
        <begin position="5"/>
        <end position="54"/>
    </location>
</feature>
<dbReference type="OrthoDB" id="6379at2157"/>
<accession>A0A097QTG2</accession>
<gene>
    <name evidence="7" type="primary">rpl30p</name>
    <name evidence="5" type="synonym">rpl30</name>
    <name evidence="7" type="ORF">TEU_05170</name>
</gene>
<dbReference type="Gene3D" id="3.30.1390.20">
    <property type="entry name" value="Ribosomal protein L30, ferredoxin-like fold domain"/>
    <property type="match status" value="1"/>
</dbReference>
<dbReference type="GO" id="GO:0022625">
    <property type="term" value="C:cytosolic large ribosomal subunit"/>
    <property type="evidence" value="ECO:0007669"/>
    <property type="project" value="UniProtKB-UniRule"/>
</dbReference>
<protein>
    <recommendedName>
        <fullName evidence="5">Large ribosomal subunit protein uL30</fullName>
    </recommendedName>
</protein>
<dbReference type="InterPro" id="IPR039699">
    <property type="entry name" value="Ribosomal_uL30"/>
</dbReference>
<reference evidence="7 8" key="1">
    <citation type="journal article" date="2015" name="Int. J. Syst. Evol. Microbiol.">
        <title>Thermococcus eurythermalis sp. nov., a conditional piezophilic hyperthermophilic archaeon with a wide temperature range isolated from an oil-immersed chimney in the Guaymas Basin.</title>
        <authorList>
            <person name="Zhao W."/>
            <person name="Zeng X."/>
            <person name="Xiao X."/>
        </authorList>
    </citation>
    <scope>NUCLEOTIDE SEQUENCE [LARGE SCALE GENOMIC DNA]</scope>
    <source>
        <strain evidence="7 8">A501</strain>
    </source>
</reference>
<evidence type="ECO:0000256" key="1">
    <source>
        <dbReference type="ARBA" id="ARBA00007594"/>
    </source>
</evidence>
<name>A0A097QTG2_9EURY</name>
<dbReference type="InterPro" id="IPR036919">
    <property type="entry name" value="Ribo_uL30_ferredoxin-like_sf"/>
</dbReference>
<keyword evidence="3 5" id="KW-0689">Ribosomal protein</keyword>
<evidence type="ECO:0000313" key="8">
    <source>
        <dbReference type="Proteomes" id="UP000029980"/>
    </source>
</evidence>
<evidence type="ECO:0000256" key="3">
    <source>
        <dbReference type="ARBA" id="ARBA00022980"/>
    </source>
</evidence>